<dbReference type="InterPro" id="IPR036390">
    <property type="entry name" value="WH_DNA-bd_sf"/>
</dbReference>
<evidence type="ECO:0000256" key="1">
    <source>
        <dbReference type="ARBA" id="ARBA00023015"/>
    </source>
</evidence>
<dbReference type="PROSITE" id="PS50987">
    <property type="entry name" value="HTH_ARSR_2"/>
    <property type="match status" value="1"/>
</dbReference>
<name>A0A1H4Z9B0_9ACTN</name>
<proteinExistence type="predicted"/>
<reference evidence="6" key="1">
    <citation type="submission" date="2016-10" db="EMBL/GenBank/DDBJ databases">
        <authorList>
            <person name="Varghese N."/>
            <person name="Submissions S."/>
        </authorList>
    </citation>
    <scope>NUCLEOTIDE SEQUENCE [LARGE SCALE GENOMIC DNA]</scope>
    <source>
        <strain evidence="6">DSM 22017</strain>
    </source>
</reference>
<dbReference type="EMBL" id="FNRT01000002">
    <property type="protein sequence ID" value="SED26034.1"/>
    <property type="molecule type" value="Genomic_DNA"/>
</dbReference>
<evidence type="ECO:0000313" key="6">
    <source>
        <dbReference type="Proteomes" id="UP000198742"/>
    </source>
</evidence>
<dbReference type="GO" id="GO:0003700">
    <property type="term" value="F:DNA-binding transcription factor activity"/>
    <property type="evidence" value="ECO:0007669"/>
    <property type="project" value="InterPro"/>
</dbReference>
<accession>A0A1H4Z9B0</accession>
<dbReference type="PRINTS" id="PR00778">
    <property type="entry name" value="HTHARSR"/>
</dbReference>
<dbReference type="Pfam" id="PF12840">
    <property type="entry name" value="HTH_20"/>
    <property type="match status" value="1"/>
</dbReference>
<dbReference type="Proteomes" id="UP000198742">
    <property type="component" value="Unassembled WGS sequence"/>
</dbReference>
<dbReference type="PANTHER" id="PTHR33154:SF33">
    <property type="entry name" value="TRANSCRIPTIONAL REPRESSOR SDPR"/>
    <property type="match status" value="1"/>
</dbReference>
<evidence type="ECO:0000256" key="2">
    <source>
        <dbReference type="ARBA" id="ARBA00023125"/>
    </source>
</evidence>
<feature type="domain" description="HTH arsR-type" evidence="4">
    <location>
        <begin position="261"/>
        <end position="353"/>
    </location>
</feature>
<dbReference type="Gene3D" id="1.10.10.10">
    <property type="entry name" value="Winged helix-like DNA-binding domain superfamily/Winged helix DNA-binding domain"/>
    <property type="match status" value="1"/>
</dbReference>
<evidence type="ECO:0000259" key="4">
    <source>
        <dbReference type="PROSITE" id="PS50987"/>
    </source>
</evidence>
<evidence type="ECO:0000313" key="5">
    <source>
        <dbReference type="EMBL" id="SED26034.1"/>
    </source>
</evidence>
<keyword evidence="2 5" id="KW-0238">DNA-binding</keyword>
<dbReference type="InterPro" id="IPR011991">
    <property type="entry name" value="ArsR-like_HTH"/>
</dbReference>
<keyword evidence="1" id="KW-0805">Transcription regulation</keyword>
<dbReference type="NCBIfam" id="NF033788">
    <property type="entry name" value="HTH_metalloreg"/>
    <property type="match status" value="1"/>
</dbReference>
<dbReference type="InterPro" id="IPR045981">
    <property type="entry name" value="DUF5937"/>
</dbReference>
<dbReference type="InterPro" id="IPR036388">
    <property type="entry name" value="WH-like_DNA-bd_sf"/>
</dbReference>
<dbReference type="SUPFAM" id="SSF46785">
    <property type="entry name" value="Winged helix' DNA-binding domain"/>
    <property type="match status" value="1"/>
</dbReference>
<gene>
    <name evidence="5" type="ORF">SAMN04489844_4038</name>
</gene>
<sequence>MTLDLSGVVLSQVTVAVSPLAELQACLHALAEPDHHFGARVWLERVGGGLSGGLRSDLRTFAPLWARRRSRVLLPLERPVDVPLDVELARVAAIPDGEFLASVAGTVHGASEAGDALLAGGEEAYVRACDARSFTRGELARRLVADPVAFRDDLLHLLGRCREEFFDAEWRHLAVRLGDEVTRITRQRPATPVDLLCIVSPGARAIGDTSTVRFDKLQQLRLAPQHRPVLLVPTVLGRPHLIVRGEPPFPVVVQFPVLGQESPEHVVEVRRRLSVISDANRLELCRHLVNEAITTTDLAHRTGMPVSQVSRHLAKLRSVGLLTSERDGRHVHHRLDVATLMQLGPQVISSIVQ</sequence>
<dbReference type="STRING" id="402596.SAMN04489844_4038"/>
<dbReference type="GO" id="GO:0003677">
    <property type="term" value="F:DNA binding"/>
    <property type="evidence" value="ECO:0007669"/>
    <property type="project" value="UniProtKB-KW"/>
</dbReference>
<dbReference type="InterPro" id="IPR051081">
    <property type="entry name" value="HTH_MetalResp_TranReg"/>
</dbReference>
<organism evidence="5 6">
    <name type="scientific">Nocardioides exalbidus</name>
    <dbReference type="NCBI Taxonomy" id="402596"/>
    <lineage>
        <taxon>Bacteria</taxon>
        <taxon>Bacillati</taxon>
        <taxon>Actinomycetota</taxon>
        <taxon>Actinomycetes</taxon>
        <taxon>Propionibacteriales</taxon>
        <taxon>Nocardioidaceae</taxon>
        <taxon>Nocardioides</taxon>
    </lineage>
</organism>
<evidence type="ECO:0000256" key="3">
    <source>
        <dbReference type="ARBA" id="ARBA00023163"/>
    </source>
</evidence>
<keyword evidence="3" id="KW-0804">Transcription</keyword>
<dbReference type="PANTHER" id="PTHR33154">
    <property type="entry name" value="TRANSCRIPTIONAL REGULATOR, ARSR FAMILY"/>
    <property type="match status" value="1"/>
</dbReference>
<dbReference type="Pfam" id="PF19361">
    <property type="entry name" value="DUF5937"/>
    <property type="match status" value="1"/>
</dbReference>
<dbReference type="InterPro" id="IPR001845">
    <property type="entry name" value="HTH_ArsR_DNA-bd_dom"/>
</dbReference>
<dbReference type="AlphaFoldDB" id="A0A1H4Z9B0"/>
<dbReference type="SMART" id="SM00418">
    <property type="entry name" value="HTH_ARSR"/>
    <property type="match status" value="1"/>
</dbReference>
<keyword evidence="6" id="KW-1185">Reference proteome</keyword>
<protein>
    <submittedName>
        <fullName evidence="5">DNA-binding transcriptional regulator, ArsR family</fullName>
    </submittedName>
</protein>
<dbReference type="CDD" id="cd00090">
    <property type="entry name" value="HTH_ARSR"/>
    <property type="match status" value="1"/>
</dbReference>